<evidence type="ECO:0000313" key="1">
    <source>
        <dbReference type="EMBL" id="OBZ78084.1"/>
    </source>
</evidence>
<dbReference type="EMBL" id="LUGG01000002">
    <property type="protein sequence ID" value="OBZ78084.1"/>
    <property type="molecule type" value="Genomic_DNA"/>
</dbReference>
<protein>
    <submittedName>
        <fullName evidence="1">Uncharacterized protein</fullName>
    </submittedName>
</protein>
<accession>A0A1C7MT22</accession>
<keyword evidence="2" id="KW-1185">Reference proteome</keyword>
<dbReference type="AlphaFoldDB" id="A0A1C7MT22"/>
<proteinExistence type="predicted"/>
<comment type="caution">
    <text evidence="1">The sequence shown here is derived from an EMBL/GenBank/DDBJ whole genome shotgun (WGS) entry which is preliminary data.</text>
</comment>
<organism evidence="1 2">
    <name type="scientific">Grifola frondosa</name>
    <name type="common">Maitake</name>
    <name type="synonym">Polyporus frondosus</name>
    <dbReference type="NCBI Taxonomy" id="5627"/>
    <lineage>
        <taxon>Eukaryota</taxon>
        <taxon>Fungi</taxon>
        <taxon>Dikarya</taxon>
        <taxon>Basidiomycota</taxon>
        <taxon>Agaricomycotina</taxon>
        <taxon>Agaricomycetes</taxon>
        <taxon>Polyporales</taxon>
        <taxon>Grifolaceae</taxon>
        <taxon>Grifola</taxon>
    </lineage>
</organism>
<name>A0A1C7MT22_GRIFR</name>
<gene>
    <name evidence="1" type="ORF">A0H81_02348</name>
</gene>
<dbReference type="Proteomes" id="UP000092993">
    <property type="component" value="Unassembled WGS sequence"/>
</dbReference>
<evidence type="ECO:0000313" key="2">
    <source>
        <dbReference type="Proteomes" id="UP000092993"/>
    </source>
</evidence>
<sequence length="108" mass="12179">MSSRANQRSCNISRQNLLLARNHFASIPSITLESCDYWPLTSGRRFSHKLKLVIFSQTHARVNDRRPRCNRGCTMSLGLMRGTVCISLGQSSPSRSVGECIFAFLQFV</sequence>
<reference evidence="1 2" key="1">
    <citation type="submission" date="2016-03" db="EMBL/GenBank/DDBJ databases">
        <title>Whole genome sequencing of Grifola frondosa 9006-11.</title>
        <authorList>
            <person name="Min B."/>
            <person name="Park H."/>
            <person name="Kim J.-G."/>
            <person name="Cho H."/>
            <person name="Oh Y.-L."/>
            <person name="Kong W.-S."/>
            <person name="Choi I.-G."/>
        </authorList>
    </citation>
    <scope>NUCLEOTIDE SEQUENCE [LARGE SCALE GENOMIC DNA]</scope>
    <source>
        <strain evidence="1 2">9006-11</strain>
    </source>
</reference>